<dbReference type="OrthoDB" id="784582at2"/>
<accession>A0A4U1BSF1</accession>
<reference evidence="6 7" key="1">
    <citation type="submission" date="2019-04" db="EMBL/GenBank/DDBJ databases">
        <authorList>
            <person name="Hwang J.C."/>
        </authorList>
    </citation>
    <scope>NUCLEOTIDE SEQUENCE [LARGE SCALE GENOMIC DNA]</scope>
    <source>
        <strain evidence="6 7">IMCC35002</strain>
    </source>
</reference>
<comment type="subcellular location">
    <subcellularLocation>
        <location evidence="1">Cell outer membrane</location>
        <topology evidence="1">Multi-pass membrane protein</topology>
    </subcellularLocation>
</comment>
<dbReference type="PANTHER" id="PTHR34501">
    <property type="entry name" value="PROTEIN YDDL-RELATED"/>
    <property type="match status" value="1"/>
</dbReference>
<evidence type="ECO:0000256" key="2">
    <source>
        <dbReference type="ARBA" id="ARBA00022729"/>
    </source>
</evidence>
<keyword evidence="7" id="KW-1185">Reference proteome</keyword>
<feature type="domain" description="Porin" evidence="5">
    <location>
        <begin position="50"/>
        <end position="360"/>
    </location>
</feature>
<evidence type="ECO:0000259" key="5">
    <source>
        <dbReference type="Pfam" id="PF13609"/>
    </source>
</evidence>
<keyword evidence="3" id="KW-0472">Membrane</keyword>
<evidence type="ECO:0000313" key="7">
    <source>
        <dbReference type="Proteomes" id="UP000305675"/>
    </source>
</evidence>
<name>A0A4U1BSF1_9GAMM</name>
<keyword evidence="2 4" id="KW-0732">Signal</keyword>
<dbReference type="RefSeq" id="WP_136862351.1">
    <property type="nucleotide sequence ID" value="NZ_SWCJ01000003.1"/>
</dbReference>
<dbReference type="GO" id="GO:0015288">
    <property type="term" value="F:porin activity"/>
    <property type="evidence" value="ECO:0007669"/>
    <property type="project" value="InterPro"/>
</dbReference>
<dbReference type="CDD" id="cd00342">
    <property type="entry name" value="gram_neg_porins"/>
    <property type="match status" value="1"/>
</dbReference>
<evidence type="ECO:0000313" key="6">
    <source>
        <dbReference type="EMBL" id="TKB56547.1"/>
    </source>
</evidence>
<dbReference type="Proteomes" id="UP000305675">
    <property type="component" value="Unassembled WGS sequence"/>
</dbReference>
<dbReference type="InterPro" id="IPR033900">
    <property type="entry name" value="Gram_neg_porin_domain"/>
</dbReference>
<dbReference type="Pfam" id="PF13609">
    <property type="entry name" value="Porin_4"/>
    <property type="match status" value="1"/>
</dbReference>
<evidence type="ECO:0000256" key="3">
    <source>
        <dbReference type="ARBA" id="ARBA00023136"/>
    </source>
</evidence>
<dbReference type="PANTHER" id="PTHR34501:SF2">
    <property type="entry name" value="OUTER MEMBRANE PORIN F-RELATED"/>
    <property type="match status" value="1"/>
</dbReference>
<feature type="signal peptide" evidence="4">
    <location>
        <begin position="1"/>
        <end position="19"/>
    </location>
</feature>
<proteinExistence type="predicted"/>
<dbReference type="GO" id="GO:0009279">
    <property type="term" value="C:cell outer membrane"/>
    <property type="evidence" value="ECO:0007669"/>
    <property type="project" value="UniProtKB-SubCell"/>
</dbReference>
<protein>
    <submittedName>
        <fullName evidence="6">Porin</fullName>
    </submittedName>
</protein>
<feature type="chain" id="PRO_5020681708" evidence="4">
    <location>
        <begin position="20"/>
        <end position="381"/>
    </location>
</feature>
<dbReference type="SUPFAM" id="SSF56935">
    <property type="entry name" value="Porins"/>
    <property type="match status" value="1"/>
</dbReference>
<dbReference type="InterPro" id="IPR023614">
    <property type="entry name" value="Porin_dom_sf"/>
</dbReference>
<evidence type="ECO:0000256" key="1">
    <source>
        <dbReference type="ARBA" id="ARBA00004571"/>
    </source>
</evidence>
<dbReference type="AlphaFoldDB" id="A0A4U1BSF1"/>
<dbReference type="Gene3D" id="2.40.160.10">
    <property type="entry name" value="Porin"/>
    <property type="match status" value="1"/>
</dbReference>
<sequence>MKLARSLFALCCISPMTLADPIFDDGNNLLTVGGWLGISLINSESDTFLADASSRMNFHFHRNMGEGWKVEAKAEWGFNTIDHTTSLAFRGDSLQSQREGDFFFNRQGWVGVSHQGYGRLTAGKQWSIYYDVTEITDYFVTTGGLASGVYNFGTDGGISGTGRADSAIIYRKSWGAFTLGLQYQANVDNLIEVVPQECIDNPEQPFCQDNNFNINYDDTYGIAALYHWQQWQFGIAFNTGEYTPEDSRISADNDDALAFSAKYGTLYDKGLHLAAVYAHTQRHEIDDMGRIFDGDGYELMLTYTLENQLTLVSGLNWLESNNSEYNNANGEFRRRFYVLGLHYLWNNMALVYLEAKLDDSSIGFDNLDEENAYGVGMRVYF</sequence>
<dbReference type="InterPro" id="IPR050298">
    <property type="entry name" value="Gram-neg_bact_OMP"/>
</dbReference>
<organism evidence="6 7">
    <name type="scientific">Ferrimonas aestuarii</name>
    <dbReference type="NCBI Taxonomy" id="2569539"/>
    <lineage>
        <taxon>Bacteria</taxon>
        <taxon>Pseudomonadati</taxon>
        <taxon>Pseudomonadota</taxon>
        <taxon>Gammaproteobacteria</taxon>
        <taxon>Alteromonadales</taxon>
        <taxon>Ferrimonadaceae</taxon>
        <taxon>Ferrimonas</taxon>
    </lineage>
</organism>
<dbReference type="EMBL" id="SWCJ01000003">
    <property type="protein sequence ID" value="TKB56547.1"/>
    <property type="molecule type" value="Genomic_DNA"/>
</dbReference>
<evidence type="ECO:0000256" key="4">
    <source>
        <dbReference type="SAM" id="SignalP"/>
    </source>
</evidence>
<gene>
    <name evidence="6" type="ORF">FCL42_05290</name>
</gene>
<comment type="caution">
    <text evidence="6">The sequence shown here is derived from an EMBL/GenBank/DDBJ whole genome shotgun (WGS) entry which is preliminary data.</text>
</comment>